<dbReference type="PANTHER" id="PTHR47529">
    <property type="entry name" value="PEPTIDYL-PROLYL CIS-TRANS ISOMERASE D"/>
    <property type="match status" value="1"/>
</dbReference>
<evidence type="ECO:0000313" key="15">
    <source>
        <dbReference type="Proteomes" id="UP000307749"/>
    </source>
</evidence>
<keyword evidence="11" id="KW-0413">Isomerase</keyword>
<dbReference type="Proteomes" id="UP000307749">
    <property type="component" value="Unassembled WGS sequence"/>
</dbReference>
<evidence type="ECO:0000256" key="4">
    <source>
        <dbReference type="ARBA" id="ARBA00022692"/>
    </source>
</evidence>
<dbReference type="GO" id="GO:0003755">
    <property type="term" value="F:peptidyl-prolyl cis-trans isomerase activity"/>
    <property type="evidence" value="ECO:0007669"/>
    <property type="project" value="UniProtKB-KW"/>
</dbReference>
<dbReference type="Gene3D" id="1.10.4030.10">
    <property type="entry name" value="Porin chaperone SurA, peptide-binding domain"/>
    <property type="match status" value="1"/>
</dbReference>
<dbReference type="PROSITE" id="PS01096">
    <property type="entry name" value="PPIC_PPIASE_1"/>
    <property type="match status" value="1"/>
</dbReference>
<feature type="transmembrane region" description="Helical" evidence="12">
    <location>
        <begin position="12"/>
        <end position="30"/>
    </location>
</feature>
<evidence type="ECO:0000256" key="9">
    <source>
        <dbReference type="ARBA" id="ARBA00040743"/>
    </source>
</evidence>
<dbReference type="SUPFAM" id="SSF109998">
    <property type="entry name" value="Triger factor/SurA peptide-binding domain-like"/>
    <property type="match status" value="1"/>
</dbReference>
<reference evidence="14 15" key="1">
    <citation type="submission" date="2017-02" db="EMBL/GenBank/DDBJ databases">
        <title>Whole genome sequencing of Metallibacterium scheffleri DSM 24874 (T).</title>
        <authorList>
            <person name="Kumar S."/>
            <person name="Patil P."/>
            <person name="Patil P.B."/>
        </authorList>
    </citation>
    <scope>NUCLEOTIDE SEQUENCE [LARGE SCALE GENOMIC DNA]</scope>
    <source>
        <strain evidence="14 15">DSM 24874</strain>
    </source>
</reference>
<keyword evidence="5 12" id="KW-1133">Transmembrane helix</keyword>
<keyword evidence="7" id="KW-0143">Chaperone</keyword>
<keyword evidence="6 12" id="KW-0472">Membrane</keyword>
<dbReference type="Gene3D" id="3.10.50.40">
    <property type="match status" value="1"/>
</dbReference>
<comment type="similarity">
    <text evidence="8">Belongs to the PpiD chaperone family.</text>
</comment>
<evidence type="ECO:0000256" key="8">
    <source>
        <dbReference type="ARBA" id="ARBA00038408"/>
    </source>
</evidence>
<proteinExistence type="inferred from homology"/>
<dbReference type="Pfam" id="PF00639">
    <property type="entry name" value="Rotamase"/>
    <property type="match status" value="1"/>
</dbReference>
<gene>
    <name evidence="14" type="ORF">B1806_12570</name>
</gene>
<keyword evidence="2" id="KW-1003">Cell membrane</keyword>
<dbReference type="InterPro" id="IPR000297">
    <property type="entry name" value="PPIase_PpiC"/>
</dbReference>
<comment type="caution">
    <text evidence="14">The sequence shown here is derived from an EMBL/GenBank/DDBJ whole genome shotgun (WGS) entry which is preliminary data.</text>
</comment>
<dbReference type="OrthoDB" id="9812372at2"/>
<dbReference type="GO" id="GO:0005886">
    <property type="term" value="C:plasma membrane"/>
    <property type="evidence" value="ECO:0007669"/>
    <property type="project" value="UniProtKB-SubCell"/>
</dbReference>
<dbReference type="InterPro" id="IPR027304">
    <property type="entry name" value="Trigger_fact/SurA_dom_sf"/>
</dbReference>
<dbReference type="InterPro" id="IPR046357">
    <property type="entry name" value="PPIase_dom_sf"/>
</dbReference>
<evidence type="ECO:0000313" key="14">
    <source>
        <dbReference type="EMBL" id="THD08776.1"/>
    </source>
</evidence>
<evidence type="ECO:0000256" key="7">
    <source>
        <dbReference type="ARBA" id="ARBA00023186"/>
    </source>
</evidence>
<dbReference type="PROSITE" id="PS50198">
    <property type="entry name" value="PPIC_PPIASE_2"/>
    <property type="match status" value="1"/>
</dbReference>
<protein>
    <recommendedName>
        <fullName evidence="9">Periplasmic chaperone PpiD</fullName>
    </recommendedName>
    <alternativeName>
        <fullName evidence="10">Periplasmic folding chaperone</fullName>
    </alternativeName>
</protein>
<dbReference type="STRING" id="993689.GCA_002077135_02470"/>
<dbReference type="InterPro" id="IPR052029">
    <property type="entry name" value="PpiD_chaperone"/>
</dbReference>
<feature type="domain" description="PpiC" evidence="13">
    <location>
        <begin position="263"/>
        <end position="366"/>
    </location>
</feature>
<evidence type="ECO:0000259" key="13">
    <source>
        <dbReference type="PROSITE" id="PS50198"/>
    </source>
</evidence>
<keyword evidence="15" id="KW-1185">Reference proteome</keyword>
<dbReference type="Pfam" id="PF13624">
    <property type="entry name" value="SurA_N_3"/>
    <property type="match status" value="1"/>
</dbReference>
<dbReference type="RefSeq" id="WP_081128128.1">
    <property type="nucleotide sequence ID" value="NZ_LDOS01000002.1"/>
</dbReference>
<sequence>MLTLLRDKLSGWFAKILFGILIFVFAFFGIEGYFVASHATWVAKVGGQQIGGQEFQDALNRARQQQLQNNPQLDPKFLDGNVFKQDVLEGLIQRQLLINLGSKLGTAVPDSLLRREIAQVPQFQVDGKFDPATYTAVLAANGLTPERFQEMERGDLSVQLLPQALGDGSIVTQSEVDGYLRLIGQTRDFSYVDLPVPQVTPSTVSAAEIGAYYKAHAQEYMSPEQVAVQYVDLSVDNVPAPPAPSAAELRALYAKNQSRFIVPSQYEVSHILIALPKNATPVQKAAALARAQKIDALAHAPGANFAALAKQYSDDLGSRNQGGSLGWLGLGDTDPAFQAAMVALKPGQISAPVLTSDGYHIIELQAERAGATKPFAEVKDALTADYIKQARSKEYSHIAGKLIDAIDSNPGSLEEAAKALNVPVQVSPLFARSGGTGLFADPKVTQAAFSGQVLKDNNTSDPINLSPEHLVLLHLARHVPAQPLPLAAVSAKIQATILAQRVDAAAGKQADALLAKLKAGTALDILAKSIGASVQDIHAATPGMPNLDPALLTAVFKLAAPAPGKSVRSAVDLGHGSYALVQLDAVHPGDVSKLPPEQREFIAAQLRQMQSGASVQAFLDALRRATKIETAPDRM</sequence>
<evidence type="ECO:0000256" key="5">
    <source>
        <dbReference type="ARBA" id="ARBA00022989"/>
    </source>
</evidence>
<evidence type="ECO:0000256" key="1">
    <source>
        <dbReference type="ARBA" id="ARBA00004382"/>
    </source>
</evidence>
<dbReference type="SUPFAM" id="SSF54534">
    <property type="entry name" value="FKBP-like"/>
    <property type="match status" value="1"/>
</dbReference>
<organism evidence="14 15">
    <name type="scientific">Metallibacterium scheffleri</name>
    <dbReference type="NCBI Taxonomy" id="993689"/>
    <lineage>
        <taxon>Bacteria</taxon>
        <taxon>Pseudomonadati</taxon>
        <taxon>Pseudomonadota</taxon>
        <taxon>Gammaproteobacteria</taxon>
        <taxon>Lysobacterales</taxon>
        <taxon>Rhodanobacteraceae</taxon>
        <taxon>Metallibacterium</taxon>
    </lineage>
</organism>
<dbReference type="EMBL" id="MWQO01000045">
    <property type="protein sequence ID" value="THD08776.1"/>
    <property type="molecule type" value="Genomic_DNA"/>
</dbReference>
<keyword evidence="11" id="KW-0697">Rotamase</keyword>
<evidence type="ECO:0000256" key="2">
    <source>
        <dbReference type="ARBA" id="ARBA00022475"/>
    </source>
</evidence>
<keyword evidence="4 12" id="KW-0812">Transmembrane</keyword>
<dbReference type="AlphaFoldDB" id="A0A4S3KJ99"/>
<dbReference type="PANTHER" id="PTHR47529:SF1">
    <property type="entry name" value="PERIPLASMIC CHAPERONE PPID"/>
    <property type="match status" value="1"/>
</dbReference>
<comment type="subcellular location">
    <subcellularLocation>
        <location evidence="1">Cell inner membrane</location>
        <topology evidence="1">Single-pass type II membrane protein</topology>
        <orientation evidence="1">Periplasmic side</orientation>
    </subcellularLocation>
</comment>
<accession>A0A4S3KJ99</accession>
<evidence type="ECO:0000256" key="11">
    <source>
        <dbReference type="PROSITE-ProRule" id="PRU00278"/>
    </source>
</evidence>
<evidence type="ECO:0000256" key="12">
    <source>
        <dbReference type="SAM" id="Phobius"/>
    </source>
</evidence>
<evidence type="ECO:0000256" key="3">
    <source>
        <dbReference type="ARBA" id="ARBA00022519"/>
    </source>
</evidence>
<keyword evidence="3" id="KW-0997">Cell inner membrane</keyword>
<name>A0A4S3KJ99_9GAMM</name>
<dbReference type="InterPro" id="IPR023058">
    <property type="entry name" value="PPIase_PpiC_CS"/>
</dbReference>
<evidence type="ECO:0000256" key="10">
    <source>
        <dbReference type="ARBA" id="ARBA00042775"/>
    </source>
</evidence>
<evidence type="ECO:0000256" key="6">
    <source>
        <dbReference type="ARBA" id="ARBA00023136"/>
    </source>
</evidence>